<dbReference type="SUPFAM" id="SSF47095">
    <property type="entry name" value="HMG-box"/>
    <property type="match status" value="1"/>
</dbReference>
<reference evidence="6" key="1">
    <citation type="submission" date="2022-11" db="UniProtKB">
        <authorList>
            <consortium name="WormBaseParasite"/>
        </authorList>
    </citation>
    <scope>IDENTIFICATION</scope>
</reference>
<dbReference type="AlphaFoldDB" id="A0A915DAA7"/>
<dbReference type="GO" id="GO:0006357">
    <property type="term" value="P:regulation of transcription by RNA polymerase II"/>
    <property type="evidence" value="ECO:0007669"/>
    <property type="project" value="TreeGrafter"/>
</dbReference>
<feature type="domain" description="HMG box" evidence="4">
    <location>
        <begin position="226"/>
        <end position="287"/>
    </location>
</feature>
<evidence type="ECO:0000313" key="5">
    <source>
        <dbReference type="Proteomes" id="UP000887574"/>
    </source>
</evidence>
<evidence type="ECO:0000256" key="1">
    <source>
        <dbReference type="ARBA" id="ARBA00023125"/>
    </source>
</evidence>
<dbReference type="WBParaSite" id="jg17519">
    <property type="protein sequence ID" value="jg17519"/>
    <property type="gene ID" value="jg17519"/>
</dbReference>
<dbReference type="PROSITE" id="PS50118">
    <property type="entry name" value="HMG_BOX_2"/>
    <property type="match status" value="1"/>
</dbReference>
<evidence type="ECO:0000259" key="4">
    <source>
        <dbReference type="PROSITE" id="PS50118"/>
    </source>
</evidence>
<name>A0A915DAA7_9BILA</name>
<evidence type="ECO:0000256" key="3">
    <source>
        <dbReference type="SAM" id="MobiDB-lite"/>
    </source>
</evidence>
<dbReference type="PANTHER" id="PTHR48112:SF22">
    <property type="entry name" value="MITOCHONDRIAL TRANSCRIPTION FACTOR A, ISOFORM B"/>
    <property type="match status" value="1"/>
</dbReference>
<keyword evidence="5" id="KW-1185">Reference proteome</keyword>
<proteinExistence type="predicted"/>
<dbReference type="SMART" id="SM00398">
    <property type="entry name" value="HMG"/>
    <property type="match status" value="1"/>
</dbReference>
<dbReference type="Pfam" id="PF00505">
    <property type="entry name" value="HMG_box"/>
    <property type="match status" value="1"/>
</dbReference>
<evidence type="ECO:0000256" key="2">
    <source>
        <dbReference type="PROSITE-ProRule" id="PRU00267"/>
    </source>
</evidence>
<dbReference type="GO" id="GO:0005634">
    <property type="term" value="C:nucleus"/>
    <property type="evidence" value="ECO:0007669"/>
    <property type="project" value="UniProtKB-UniRule"/>
</dbReference>
<sequence length="287" mass="31631">MGVPKAASNMLTSTELTNRISLKFKPLTPDTGQAAPMNMFQHLLLAAKTATKLLILEWTTTVFPSKESSQLFATNPLATVRMVVLLMTTNVCVQRTTVATGAKPLLCRMQQKRYKKKLSSLDKTMVIVLDGSWSGNNGALLTNIKAVLTKAISDANSANNGWFTNYVGIVAYDTLRKNGLTYQIVYQSYQSILQMAKAAMKKADAAGDSDAPKKVTKKVKKPKDGPKRAMSAYNYWFAENRPRIAETCSGPEVMKAAGAEWKTVEDKSKWEKLAADDKKRFQDESAS</sequence>
<dbReference type="Gene3D" id="1.10.30.10">
    <property type="entry name" value="High mobility group box domain"/>
    <property type="match status" value="1"/>
</dbReference>
<dbReference type="PANTHER" id="PTHR48112">
    <property type="entry name" value="HIGH MOBILITY GROUP PROTEIN DSP1"/>
    <property type="match status" value="1"/>
</dbReference>
<dbReference type="Proteomes" id="UP000887574">
    <property type="component" value="Unplaced"/>
</dbReference>
<keyword evidence="1 2" id="KW-0238">DNA-binding</keyword>
<evidence type="ECO:0000313" key="6">
    <source>
        <dbReference type="WBParaSite" id="jg17519"/>
    </source>
</evidence>
<feature type="DNA-binding region" description="HMG box" evidence="2">
    <location>
        <begin position="226"/>
        <end position="287"/>
    </location>
</feature>
<organism evidence="5 6">
    <name type="scientific">Ditylenchus dipsaci</name>
    <dbReference type="NCBI Taxonomy" id="166011"/>
    <lineage>
        <taxon>Eukaryota</taxon>
        <taxon>Metazoa</taxon>
        <taxon>Ecdysozoa</taxon>
        <taxon>Nematoda</taxon>
        <taxon>Chromadorea</taxon>
        <taxon>Rhabditida</taxon>
        <taxon>Tylenchina</taxon>
        <taxon>Tylenchomorpha</taxon>
        <taxon>Sphaerularioidea</taxon>
        <taxon>Anguinidae</taxon>
        <taxon>Anguininae</taxon>
        <taxon>Ditylenchus</taxon>
    </lineage>
</organism>
<dbReference type="GO" id="GO:0003677">
    <property type="term" value="F:DNA binding"/>
    <property type="evidence" value="ECO:0007669"/>
    <property type="project" value="UniProtKB-UniRule"/>
</dbReference>
<dbReference type="InterPro" id="IPR009071">
    <property type="entry name" value="HMG_box_dom"/>
</dbReference>
<protein>
    <submittedName>
        <fullName evidence="6">HMG box domain-containing protein</fullName>
    </submittedName>
</protein>
<accession>A0A915DAA7</accession>
<feature type="region of interest" description="Disordered" evidence="3">
    <location>
        <begin position="206"/>
        <end position="226"/>
    </location>
</feature>
<dbReference type="InterPro" id="IPR036910">
    <property type="entry name" value="HMG_box_dom_sf"/>
</dbReference>
<keyword evidence="2" id="KW-0539">Nucleus</keyword>
<dbReference type="InterPro" id="IPR050342">
    <property type="entry name" value="HMGB"/>
</dbReference>